<protein>
    <submittedName>
        <fullName evidence="2">Ovule protein</fullName>
    </submittedName>
</protein>
<dbReference type="AlphaFoldDB" id="A0A1I7SNB5"/>
<dbReference type="WBParaSite" id="BXY_1455300.1">
    <property type="protein sequence ID" value="BXY_1455300.1"/>
    <property type="gene ID" value="BXY_1455300"/>
</dbReference>
<reference evidence="2" key="1">
    <citation type="submission" date="2016-11" db="UniProtKB">
        <authorList>
            <consortium name="WormBaseParasite"/>
        </authorList>
    </citation>
    <scope>IDENTIFICATION</scope>
</reference>
<name>A0A1I7SNB5_BURXY</name>
<accession>A0A1I7SNB5</accession>
<evidence type="ECO:0000313" key="2">
    <source>
        <dbReference type="WBParaSite" id="BXY_1455300.1"/>
    </source>
</evidence>
<dbReference type="Proteomes" id="UP000095284">
    <property type="component" value="Unplaced"/>
</dbReference>
<evidence type="ECO:0000313" key="1">
    <source>
        <dbReference type="Proteomes" id="UP000095284"/>
    </source>
</evidence>
<organism evidence="1 2">
    <name type="scientific">Bursaphelenchus xylophilus</name>
    <name type="common">Pinewood nematode worm</name>
    <name type="synonym">Aphelenchoides xylophilus</name>
    <dbReference type="NCBI Taxonomy" id="6326"/>
    <lineage>
        <taxon>Eukaryota</taxon>
        <taxon>Metazoa</taxon>
        <taxon>Ecdysozoa</taxon>
        <taxon>Nematoda</taxon>
        <taxon>Chromadorea</taxon>
        <taxon>Rhabditida</taxon>
        <taxon>Tylenchina</taxon>
        <taxon>Tylenchomorpha</taxon>
        <taxon>Aphelenchoidea</taxon>
        <taxon>Aphelenchoididae</taxon>
        <taxon>Bursaphelenchus</taxon>
    </lineage>
</organism>
<proteinExistence type="predicted"/>
<sequence length="100" mass="11333">MIYHHFFNYKIIPESNGSLENNANSTASYFSLVKCDSPISLRPLCNNKLSSQTSGSLEHISRLLLSMPQLRPRTAPYGRDSNQRHKHHGICCSKISLPYL</sequence>